<dbReference type="PROSITE" id="PS50268">
    <property type="entry name" value="CADHERIN_2"/>
    <property type="match status" value="12"/>
</dbReference>
<keyword evidence="9 12" id="KW-0472">Membrane</keyword>
<proteinExistence type="predicted"/>
<evidence type="ECO:0000256" key="2">
    <source>
        <dbReference type="ARBA" id="ARBA00022536"/>
    </source>
</evidence>
<dbReference type="GO" id="GO:0016020">
    <property type="term" value="C:membrane"/>
    <property type="evidence" value="ECO:0007669"/>
    <property type="project" value="UniProtKB-SubCell"/>
</dbReference>
<feature type="transmembrane region" description="Helical" evidence="12">
    <location>
        <begin position="182"/>
        <end position="200"/>
    </location>
</feature>
<accession>A0A7W8FZ16</accession>
<dbReference type="InterPro" id="IPR050971">
    <property type="entry name" value="Cadherin-domain_protein"/>
</dbReference>
<evidence type="ECO:0000256" key="4">
    <source>
        <dbReference type="ARBA" id="ARBA00022729"/>
    </source>
</evidence>
<feature type="signal peptide" evidence="13">
    <location>
        <begin position="1"/>
        <end position="21"/>
    </location>
</feature>
<dbReference type="FunFam" id="2.60.40.60:FF:000037">
    <property type="entry name" value="FAT atypical cadherin 1"/>
    <property type="match status" value="1"/>
</dbReference>
<feature type="domain" description="Cadherin" evidence="14">
    <location>
        <begin position="1119"/>
        <end position="1223"/>
    </location>
</feature>
<dbReference type="InterPro" id="IPR006626">
    <property type="entry name" value="PbH1"/>
</dbReference>
<feature type="domain" description="Cadherin" evidence="14">
    <location>
        <begin position="898"/>
        <end position="1002"/>
    </location>
</feature>
<dbReference type="PANTHER" id="PTHR24025">
    <property type="entry name" value="DESMOGLEIN FAMILY MEMBER"/>
    <property type="match status" value="1"/>
</dbReference>
<gene>
    <name evidence="15" type="ORF">HNQ52_001511</name>
</gene>
<organism evidence="15 16">
    <name type="scientific">Chiayiivirga flava</name>
    <dbReference type="NCBI Taxonomy" id="659595"/>
    <lineage>
        <taxon>Bacteria</taxon>
        <taxon>Pseudomonadati</taxon>
        <taxon>Pseudomonadota</taxon>
        <taxon>Gammaproteobacteria</taxon>
        <taxon>Lysobacterales</taxon>
        <taxon>Lysobacteraceae</taxon>
        <taxon>Chiayiivirga</taxon>
    </lineage>
</organism>
<dbReference type="GO" id="GO:0005911">
    <property type="term" value="C:cell-cell junction"/>
    <property type="evidence" value="ECO:0007669"/>
    <property type="project" value="TreeGrafter"/>
</dbReference>
<keyword evidence="10" id="KW-1015">Disulfide bond</keyword>
<dbReference type="Pfam" id="PF17803">
    <property type="entry name" value="Cadherin_4"/>
    <property type="match status" value="1"/>
</dbReference>
<feature type="domain" description="Cadherin" evidence="14">
    <location>
        <begin position="677"/>
        <end position="781"/>
    </location>
</feature>
<evidence type="ECO:0000256" key="11">
    <source>
        <dbReference type="ARBA" id="ARBA00023180"/>
    </source>
</evidence>
<keyword evidence="8 12" id="KW-1133">Transmembrane helix</keyword>
<keyword evidence="6" id="KW-0106">Calcium</keyword>
<dbReference type="GO" id="GO:0007156">
    <property type="term" value="P:homophilic cell adhesion via plasma membrane adhesion molecules"/>
    <property type="evidence" value="ECO:0007669"/>
    <property type="project" value="InterPro"/>
</dbReference>
<evidence type="ECO:0000313" key="16">
    <source>
        <dbReference type="Proteomes" id="UP000521199"/>
    </source>
</evidence>
<dbReference type="FunFam" id="2.60.40.60:FF:000020">
    <property type="entry name" value="Dachsous cadherin-related 1b"/>
    <property type="match status" value="1"/>
</dbReference>
<evidence type="ECO:0000256" key="3">
    <source>
        <dbReference type="ARBA" id="ARBA00022692"/>
    </source>
</evidence>
<dbReference type="GO" id="GO:0005509">
    <property type="term" value="F:calcium ion binding"/>
    <property type="evidence" value="ECO:0007669"/>
    <property type="project" value="InterPro"/>
</dbReference>
<evidence type="ECO:0000256" key="5">
    <source>
        <dbReference type="ARBA" id="ARBA00022737"/>
    </source>
</evidence>
<dbReference type="SMART" id="SM00710">
    <property type="entry name" value="PbH1"/>
    <property type="match status" value="9"/>
</dbReference>
<evidence type="ECO:0000256" key="6">
    <source>
        <dbReference type="ARBA" id="ARBA00022837"/>
    </source>
</evidence>
<comment type="subcellular location">
    <subcellularLocation>
        <location evidence="1">Membrane</location>
        <topology evidence="1">Single-pass membrane protein</topology>
    </subcellularLocation>
</comment>
<dbReference type="CDD" id="cd11304">
    <property type="entry name" value="Cadherin_repeat"/>
    <property type="match status" value="6"/>
</dbReference>
<evidence type="ECO:0000313" key="15">
    <source>
        <dbReference type="EMBL" id="MBB5207982.1"/>
    </source>
</evidence>
<dbReference type="Pfam" id="PF17963">
    <property type="entry name" value="Big_9"/>
    <property type="match status" value="1"/>
</dbReference>
<feature type="domain" description="Cadherin" evidence="14">
    <location>
        <begin position="1028"/>
        <end position="1113"/>
    </location>
</feature>
<evidence type="ECO:0000259" key="14">
    <source>
        <dbReference type="PROSITE" id="PS50268"/>
    </source>
</evidence>
<evidence type="ECO:0000256" key="1">
    <source>
        <dbReference type="ARBA" id="ARBA00004167"/>
    </source>
</evidence>
<keyword evidence="2" id="KW-0245">EGF-like domain</keyword>
<feature type="domain" description="Cadherin" evidence="14">
    <location>
        <begin position="472"/>
        <end position="575"/>
    </location>
</feature>
<dbReference type="Proteomes" id="UP000521199">
    <property type="component" value="Unassembled WGS sequence"/>
</dbReference>
<dbReference type="Gene3D" id="2.60.40.60">
    <property type="entry name" value="Cadherins"/>
    <property type="match status" value="5"/>
</dbReference>
<keyword evidence="3 12" id="KW-0812">Transmembrane</keyword>
<sequence>MKTGFRIVAVLLSLWATQAIAQSTVHEVYLDLDADASTGCSVVTDAGSVAGMELRLRATVDGDPPQVQTVTRALCDGAAFGAAQAQPAGYPVGLNLGSGGADVVEFSTALAGLGDGGTVPAAFVSSNAAGADLVLTTVTLPGTVEPPGPTPIEPAVIPATGWLTLLLLVGLTVWLARRHPGVGGTLVVIVMMGAGVAWAANFVADGQIIDWTGEAPVATDPANDASDGSAQIDIVAVFAATENARLHVRIDVRDLEPTANQAPTLDPQTFTLAENSAAGTAVGSIAGTDPDAGQTLTYAITGGNTGNAFAIDAATGAISVANAAALDFEAGATFALTVTATDDGDPALSATATITIDLDDVNEAPQIDAQTFAVSENAPDGTAVAAVVASDPDSSAPNATLTFAITGGNTGGAFAIDANSGAITVASSAAVTLANAPFALVVQVSDGGTPSLDASATITIEVTDQNDAPVFDQAAYAFTVAENSAAATAVGTLSATDPDAGQTLTYAIASGNVGNTFAVDAASGAITVADPAALDFETTPTFDLTVSVTDSGAPALSDTATVTVTLTDANDAPVADDAAFTVAENAAIGTSVGTYAATDPDATAPDNTLSYAITAGNDDGTFAIDATTGEITVADNTLLDFETVAAFALEITATDGGGLSDTGIATINVLDENEAPTLPAATRDVVEASPNGTPVGAPIAGIDPDTTAPNNTLTYAITGGNTDGAFQIDAATGQISVANSAAVTSATPVFTLSVEVTDGGGLVGSGTVTVNVTDVNDAPSFVAGPDQTSLEDAGPLTGTPDPWATAIDDNDPTVQALTFIVTADNPALFATQPSITPTGTLSYEAAPDANGSTLVTVVLQDDGGTALGGVDTSAPQTFTITVGAVNDAPLFTAGPNQSVLENAPAQTVPNWATGVAAGPANESGQTVAFAVTGNTDPSLFTVQPAVAPDGTLTYTPAPGVIGTATITLELADNGGTADGGVDTSAPQTFTISINNVNDAPSFTAGPPQIVLEDAGAQTVAGWATGIDDGDAGVTQALTFNITGNSNAALFAVAPAIDPATGTLTYTPAADANGVATITATLSDDGGTADGGVDTSAPQSFTITVTAVNDAPSFIPGAPVSMLENAGAQTIPWATAISAGPANEAGQIATFVVSGNTNPGLFATAPTIAANGTLTFTPATNTSGSADVTVVLQDDGGTANGGVDATAPVTLTITVVDVNAAPSFVVGAAQTVNEDAGAQTVAGWATAIDDGDAGATQALTFNITGNTNTALFAAGPSVAANGTLSYTPAANANGTATITLTLSDDGGTANGGSDTSAPQSFTITVDAVNDAPVFTAGPAQTIDEDAPAQTVPNWATGIGPGGGTDEAAQTLTFAVTGNTNPTLFSAAPAIAANGTLTYAVQPNASGTATLQITLSDNGGTANGGVDTSAPQTLVITVNNVNDAPSFLVGPNPTVLEDAGAQTINPWATAIDDGDPDVTQTLTFQIVSNDNAALFSAGPAISPAGVLTFTPAAEASGVANISVRLSDNGGTANGGVDASAPQVFTITVTEVNDAPLATPKTHATHSAIALNIVAASHTGELLDGASDPDDAPAALSAQLVAGSFLPAGAQVTLTDAATGSFRYDPPGGFSGGGSFQFRICDDGAPVGPVQCSAPQTVSINVTGPELWFVDAGAAGGGDGGLADPFTSLAAIPGGRGTGDRIFVASGSYAAGHTLNANEQVIGQAASGGFASLLGVVVPGNGQLDALPASGPSPSLGGGVTFGGNGGVLRGVTLTAGSGTAISAGAVSGIEVAETSIDASTTAANFNGTGASAAGVSFTSTRSTGGANGIVLSNLSGTFDFGTGTLSGHSGTTFQAGGTLGSTSYAGDLGKTAAGFLLDVTGGASGNLTLGGAFACTGACGSGGGNVGVRVAGRSGGTLSFTGAKAISGSAANTAILLSGNAGATLNFSGNTALTTTSGTGLSANGGGNLTINGQFDVTTTAGRAIRIDGMTLSGSTIGTLFTNGALGAGVPAVQISNSTTPGTFTLGQELLLDHDDAGESGGGVQLVDNTGSWSLPRWSRVTSSDTTALRASNAGTLGIGDIIRGNAVTTVGTAILVQNTTIAAQDLNFTAVSSFGGAVNGILLQNTGTLGGLVVTGTGAPGSGGTIANTSSHGIQLLTTAAPSFAFMQIQNTVGDGVSGSRTDGFSFINGSIDNSGIGGLVDASNIGFNDTAAGLENNLSGTVVITGNTLTNARYHGVDIFNYAGTLADVTVSNNTITSSTVAATSQGSGIRLIAFGSATTAASVTSATLANNVISNFPGGVGIQAQGGNANAAGPTPLFGTAGSGSSVIRITGNRIAGQSPANPIAAEAIVALVNGKGQGNFDISGNGTVANPITNVNGTAISHSAFGTAVVTSTISNNVIVANNIFAAQGIGVGTSNTAGFANTPSLTTTITGNNVSATDGNGILAVARDGSGTLRAKIQNNTVAAPLTGVRPGIRVDSGNGTSVNETVCVNISGNTSAGSGGHPGIGLRKQGAVATTNAFGVNGMVATASPGVETYVGGLNPAGAGVLLISASSGFSNCSLP</sequence>
<feature type="domain" description="Cadherin" evidence="14">
    <location>
        <begin position="366"/>
        <end position="471"/>
    </location>
</feature>
<feature type="domain" description="Cadherin" evidence="14">
    <location>
        <begin position="1342"/>
        <end position="1445"/>
    </location>
</feature>
<keyword evidence="7" id="KW-0130">Cell adhesion</keyword>
<dbReference type="EMBL" id="JACHHP010000002">
    <property type="protein sequence ID" value="MBB5207982.1"/>
    <property type="molecule type" value="Genomic_DNA"/>
</dbReference>
<dbReference type="FunFam" id="2.60.40.60:FF:000015">
    <property type="entry name" value="FAT atypical cadherin 1"/>
    <property type="match status" value="1"/>
</dbReference>
<dbReference type="RefSeq" id="WP_183960490.1">
    <property type="nucleotide sequence ID" value="NZ_JACHHP010000002.1"/>
</dbReference>
<feature type="domain" description="Cadherin" evidence="14">
    <location>
        <begin position="264"/>
        <end position="367"/>
    </location>
</feature>
<keyword evidence="11" id="KW-0325">Glycoprotein</keyword>
<feature type="transmembrane region" description="Helical" evidence="12">
    <location>
        <begin position="155"/>
        <end position="175"/>
    </location>
</feature>
<feature type="domain" description="Cadherin" evidence="14">
    <location>
        <begin position="1230"/>
        <end position="1333"/>
    </location>
</feature>
<dbReference type="PRINTS" id="PR00205">
    <property type="entry name" value="CADHERIN"/>
</dbReference>
<protein>
    <recommendedName>
        <fullName evidence="14">Cadherin domain-containing protein</fullName>
    </recommendedName>
</protein>
<dbReference type="InterPro" id="IPR040853">
    <property type="entry name" value="RapA2_cadherin-like"/>
</dbReference>
<keyword evidence="16" id="KW-1185">Reference proteome</keyword>
<feature type="domain" description="Cadherin" evidence="14">
    <location>
        <begin position="574"/>
        <end position="678"/>
    </location>
</feature>
<dbReference type="SMART" id="SM00112">
    <property type="entry name" value="CA"/>
    <property type="match status" value="7"/>
</dbReference>
<feature type="domain" description="Cadherin" evidence="14">
    <location>
        <begin position="805"/>
        <end position="891"/>
    </location>
</feature>
<dbReference type="Pfam" id="PF00028">
    <property type="entry name" value="Cadherin"/>
    <property type="match status" value="5"/>
</dbReference>
<comment type="caution">
    <text evidence="15">The sequence shown here is derived from an EMBL/GenBank/DDBJ whole genome shotgun (WGS) entry which is preliminary data.</text>
</comment>
<dbReference type="InterPro" id="IPR015919">
    <property type="entry name" value="Cadherin-like_sf"/>
</dbReference>
<feature type="chain" id="PRO_5030753600" description="Cadherin domain-containing protein" evidence="13">
    <location>
        <begin position="22"/>
        <end position="2564"/>
    </location>
</feature>
<name>A0A7W8FZ16_9GAMM</name>
<evidence type="ECO:0000256" key="10">
    <source>
        <dbReference type="ARBA" id="ARBA00023157"/>
    </source>
</evidence>
<evidence type="ECO:0000256" key="9">
    <source>
        <dbReference type="ARBA" id="ARBA00023136"/>
    </source>
</evidence>
<keyword evidence="4 13" id="KW-0732">Signal</keyword>
<reference evidence="15 16" key="1">
    <citation type="submission" date="2020-08" db="EMBL/GenBank/DDBJ databases">
        <title>Genomic Encyclopedia of Type Strains, Phase IV (KMG-IV): sequencing the most valuable type-strain genomes for metagenomic binning, comparative biology and taxonomic classification.</title>
        <authorList>
            <person name="Goeker M."/>
        </authorList>
    </citation>
    <scope>NUCLEOTIDE SEQUENCE [LARGE SCALE GENOMIC DNA]</scope>
    <source>
        <strain evidence="15 16">DSM 24163</strain>
    </source>
</reference>
<evidence type="ECO:0000256" key="12">
    <source>
        <dbReference type="SAM" id="Phobius"/>
    </source>
</evidence>
<keyword evidence="5" id="KW-0677">Repeat</keyword>
<dbReference type="SUPFAM" id="SSF49313">
    <property type="entry name" value="Cadherin-like"/>
    <property type="match status" value="6"/>
</dbReference>
<feature type="domain" description="Cadherin" evidence="14">
    <location>
        <begin position="1452"/>
        <end position="1559"/>
    </location>
</feature>
<evidence type="ECO:0000256" key="13">
    <source>
        <dbReference type="SAM" id="SignalP"/>
    </source>
</evidence>
<dbReference type="PANTHER" id="PTHR24025:SF23">
    <property type="entry name" value="NEURAL-CADHERIN"/>
    <property type="match status" value="1"/>
</dbReference>
<dbReference type="InterPro" id="IPR002126">
    <property type="entry name" value="Cadherin-like_dom"/>
</dbReference>
<evidence type="ECO:0000256" key="7">
    <source>
        <dbReference type="ARBA" id="ARBA00022889"/>
    </source>
</evidence>
<evidence type="ECO:0000256" key="8">
    <source>
        <dbReference type="ARBA" id="ARBA00022989"/>
    </source>
</evidence>